<keyword evidence="3" id="KW-1185">Reference proteome</keyword>
<evidence type="ECO:0000256" key="1">
    <source>
        <dbReference type="SAM" id="MobiDB-lite"/>
    </source>
</evidence>
<feature type="compositionally biased region" description="Polar residues" evidence="1">
    <location>
        <begin position="217"/>
        <end position="243"/>
    </location>
</feature>
<organism evidence="2 3">
    <name type="scientific">Blautia faecis</name>
    <dbReference type="NCBI Taxonomy" id="871665"/>
    <lineage>
        <taxon>Bacteria</taxon>
        <taxon>Bacillati</taxon>
        <taxon>Bacillota</taxon>
        <taxon>Clostridia</taxon>
        <taxon>Lachnospirales</taxon>
        <taxon>Lachnospiraceae</taxon>
        <taxon>Blautia</taxon>
    </lineage>
</organism>
<gene>
    <name evidence="2" type="ORF">G5B17_11685</name>
</gene>
<feature type="compositionally biased region" description="Acidic residues" evidence="1">
    <location>
        <begin position="283"/>
        <end position="326"/>
    </location>
</feature>
<dbReference type="Pfam" id="PF04404">
    <property type="entry name" value="ERF"/>
    <property type="match status" value="1"/>
</dbReference>
<comment type="caution">
    <text evidence="2">The sequence shown here is derived from an EMBL/GenBank/DDBJ whole genome shotgun (WGS) entry which is preliminary data.</text>
</comment>
<sequence length="390" mass="44431">MSKFEYLNLTQKMIKIRKMVPKLIRKRYSEEVPYDFVRLDDIYEYLTPALTKYGVDFEVLTEKPTQVDPSGNQVYLIPFGNLWRYEADLKLCWVNADHPNEKSYSDIHVVGTNEVPDKAKGAAWSYGLKYYLLNKYNIVQANTEDPDMRGPAPDGDKTKKEKTQNKVENTKPDLSPKKTVSVTNAVKSESQKKEAKEKPEHPPKSGSSVASAEEIGQSITQNEKLTSKTVRNGNAVSGKQTVKSSEDSFDLEISPDEIRDLQDNDDNLPGQMQFGMEEKNPEEVFEETDQEEEEFHLVSDEDENPFDDEKEEETAEDFPMDSEEDDVEKAKKVICNFGLFSGMPLGEILYKPDGPKTLRWMGSGYKGSNNEMREAAKIIMDYEDHKKIAA</sequence>
<evidence type="ECO:0000313" key="3">
    <source>
        <dbReference type="Proteomes" id="UP001644719"/>
    </source>
</evidence>
<feature type="compositionally biased region" description="Basic and acidic residues" evidence="1">
    <location>
        <begin position="154"/>
        <end position="176"/>
    </location>
</feature>
<accession>A0ABX2H816</accession>
<proteinExistence type="predicted"/>
<protein>
    <submittedName>
        <fullName evidence="2">ERF superfamily</fullName>
    </submittedName>
</protein>
<name>A0ABX2H816_9FIRM</name>
<feature type="compositionally biased region" description="Basic and acidic residues" evidence="1">
    <location>
        <begin position="189"/>
        <end position="203"/>
    </location>
</feature>
<feature type="region of interest" description="Disordered" evidence="1">
    <location>
        <begin position="143"/>
        <end position="326"/>
    </location>
</feature>
<evidence type="ECO:0000313" key="2">
    <source>
        <dbReference type="EMBL" id="NSG86061.1"/>
    </source>
</evidence>
<dbReference type="Proteomes" id="UP001644719">
    <property type="component" value="Unassembled WGS sequence"/>
</dbReference>
<reference evidence="2 3" key="1">
    <citation type="journal article" date="2020" name="Cell Host Microbe">
        <title>Functional and Genomic Variation between Human-Derived Isolates of Lachnospiraceae Reveals Inter- and Intra-Species Diversity.</title>
        <authorList>
            <person name="Sorbara M.T."/>
            <person name="Littmann E.R."/>
            <person name="Fontana E."/>
            <person name="Moody T.U."/>
            <person name="Kohout C.E."/>
            <person name="Gjonbalaj M."/>
            <person name="Eaton V."/>
            <person name="Seok R."/>
            <person name="Leiner I.M."/>
            <person name="Pamer E.G."/>
        </authorList>
    </citation>
    <scope>NUCLEOTIDE SEQUENCE [LARGE SCALE GENOMIC DNA]</scope>
    <source>
        <strain evidence="2 3">MSK.17.74</strain>
    </source>
</reference>
<dbReference type="InterPro" id="IPR007499">
    <property type="entry name" value="ERF_bacteria_virus"/>
</dbReference>
<dbReference type="RefSeq" id="WP_173735731.1">
    <property type="nucleotide sequence ID" value="NZ_JAAITS010000031.1"/>
</dbReference>
<dbReference type="EMBL" id="JAAITS010000031">
    <property type="protein sequence ID" value="NSG86061.1"/>
    <property type="molecule type" value="Genomic_DNA"/>
</dbReference>